<dbReference type="RefSeq" id="WP_170108042.1">
    <property type="nucleotide sequence ID" value="NZ_PVTQ01000008.1"/>
</dbReference>
<sequence length="532" mass="59609">MKRLKILLLGTAITAVLAACEGMPEKPSADLAFSDESVRARIPADINLSSGNLSLRNFVRLLSVSDETIRAQDVEIALAEQEALGAWGVFEPQAYGTVDRNFEYTQTSAEEYRSRGTGLDSTGTPNPYKSDVSKVRVGVEGKNQAGIKMDLFYEMDKTRNSLQKPAARPSPEYSAAVGMSFIIPLLRNAGPDYNKAPIEIARIDKEIAEETSRLVKSQRAFDAIKTYLMVQRAQSRVHWRQKALTTAEALEKEMRVQVGEGLRGSADLTEAAAKVAEQRGLLTEARQDLNEQIGAFQIFFLAIEQDMQPNRWMPSDSLSAPAAQYISPSRLVSTDAAVQKRAETRINALRIEREEMNVLIAENQAKPEFNMKIDAKQTFLADHYVPFRDLYGRENPYHSWRAGFEFRRGLKGDITKQKQLEAAKLRETQAELTMNAFRQRIASEMNGIKGILERANDQARQQSEMVDAYWDLYKAEEQRAQAGQSSQVEVLNRELAYYIAKEGQRDAIAQQNLSSYLASQISGTLLSRMGVE</sequence>
<dbReference type="PANTHER" id="PTHR30026">
    <property type="entry name" value="OUTER MEMBRANE PROTEIN TOLC"/>
    <property type="match status" value="1"/>
</dbReference>
<evidence type="ECO:0000313" key="9">
    <source>
        <dbReference type="EMBL" id="PRY88288.1"/>
    </source>
</evidence>
<keyword evidence="3" id="KW-0812">Transmembrane</keyword>
<feature type="chain" id="PRO_5015618353" evidence="8">
    <location>
        <begin position="19"/>
        <end position="532"/>
    </location>
</feature>
<protein>
    <submittedName>
        <fullName evidence="9">Outer membrane protein TolC</fullName>
    </submittedName>
</protein>
<feature type="coiled-coil region" evidence="6">
    <location>
        <begin position="339"/>
        <end position="366"/>
    </location>
</feature>
<dbReference type="SUPFAM" id="SSF56954">
    <property type="entry name" value="Outer membrane efflux proteins (OEP)"/>
    <property type="match status" value="1"/>
</dbReference>
<keyword evidence="10" id="KW-1185">Reference proteome</keyword>
<gene>
    <name evidence="9" type="ORF">CLV74_10893</name>
</gene>
<reference evidence="9 10" key="1">
    <citation type="submission" date="2018-03" db="EMBL/GenBank/DDBJ databases">
        <title>Genomic Encyclopedia of Archaeal and Bacterial Type Strains, Phase II (KMG-II): from individual species to whole genera.</title>
        <authorList>
            <person name="Goeker M."/>
        </authorList>
    </citation>
    <scope>NUCLEOTIDE SEQUENCE [LARGE SCALE GENOMIC DNA]</scope>
    <source>
        <strain evidence="9 10">DSM 100212</strain>
    </source>
</reference>
<dbReference type="EMBL" id="PVTQ01000008">
    <property type="protein sequence ID" value="PRY88288.1"/>
    <property type="molecule type" value="Genomic_DNA"/>
</dbReference>
<name>A0A2T0WNK0_9RHOB</name>
<evidence type="ECO:0000256" key="7">
    <source>
        <dbReference type="SAM" id="MobiDB-lite"/>
    </source>
</evidence>
<dbReference type="InterPro" id="IPR051906">
    <property type="entry name" value="TolC-like"/>
</dbReference>
<evidence type="ECO:0000256" key="6">
    <source>
        <dbReference type="SAM" id="Coils"/>
    </source>
</evidence>
<keyword evidence="4" id="KW-0472">Membrane</keyword>
<evidence type="ECO:0000256" key="1">
    <source>
        <dbReference type="ARBA" id="ARBA00004442"/>
    </source>
</evidence>
<keyword evidence="8" id="KW-0732">Signal</keyword>
<dbReference type="PANTHER" id="PTHR30026:SF23">
    <property type="entry name" value="TO APRF-PUTATIVE OUTER MEMBRANE EFFLUX PROTEIN OR SECRETED ALKALINE PHOSPHATASE-RELATED"/>
    <property type="match status" value="1"/>
</dbReference>
<feature type="region of interest" description="Disordered" evidence="7">
    <location>
        <begin position="109"/>
        <end position="131"/>
    </location>
</feature>
<dbReference type="PROSITE" id="PS51257">
    <property type="entry name" value="PROKAR_LIPOPROTEIN"/>
    <property type="match status" value="1"/>
</dbReference>
<feature type="signal peptide" evidence="8">
    <location>
        <begin position="1"/>
        <end position="18"/>
    </location>
</feature>
<organism evidence="9 10">
    <name type="scientific">Donghicola tyrosinivorans</name>
    <dbReference type="NCBI Taxonomy" id="1652492"/>
    <lineage>
        <taxon>Bacteria</taxon>
        <taxon>Pseudomonadati</taxon>
        <taxon>Pseudomonadota</taxon>
        <taxon>Alphaproteobacteria</taxon>
        <taxon>Rhodobacterales</taxon>
        <taxon>Roseobacteraceae</taxon>
        <taxon>Donghicola</taxon>
    </lineage>
</organism>
<dbReference type="GO" id="GO:0009279">
    <property type="term" value="C:cell outer membrane"/>
    <property type="evidence" value="ECO:0007669"/>
    <property type="project" value="UniProtKB-SubCell"/>
</dbReference>
<dbReference type="Gene3D" id="1.20.1600.10">
    <property type="entry name" value="Outer membrane efflux proteins (OEP)"/>
    <property type="match status" value="1"/>
</dbReference>
<dbReference type="GO" id="GO:1990281">
    <property type="term" value="C:efflux pump complex"/>
    <property type="evidence" value="ECO:0007669"/>
    <property type="project" value="TreeGrafter"/>
</dbReference>
<evidence type="ECO:0000256" key="2">
    <source>
        <dbReference type="ARBA" id="ARBA00022452"/>
    </source>
</evidence>
<dbReference type="GO" id="GO:0015288">
    <property type="term" value="F:porin activity"/>
    <property type="evidence" value="ECO:0007669"/>
    <property type="project" value="TreeGrafter"/>
</dbReference>
<keyword evidence="5" id="KW-0998">Cell outer membrane</keyword>
<keyword evidence="2" id="KW-1134">Transmembrane beta strand</keyword>
<accession>A0A2T0WNK0</accession>
<evidence type="ECO:0000256" key="4">
    <source>
        <dbReference type="ARBA" id="ARBA00023136"/>
    </source>
</evidence>
<dbReference type="GO" id="GO:0015562">
    <property type="term" value="F:efflux transmembrane transporter activity"/>
    <property type="evidence" value="ECO:0007669"/>
    <property type="project" value="InterPro"/>
</dbReference>
<evidence type="ECO:0000313" key="10">
    <source>
        <dbReference type="Proteomes" id="UP000238392"/>
    </source>
</evidence>
<dbReference type="AlphaFoldDB" id="A0A2T0WNK0"/>
<proteinExistence type="predicted"/>
<comment type="caution">
    <text evidence="9">The sequence shown here is derived from an EMBL/GenBank/DDBJ whole genome shotgun (WGS) entry which is preliminary data.</text>
</comment>
<dbReference type="Proteomes" id="UP000238392">
    <property type="component" value="Unassembled WGS sequence"/>
</dbReference>
<evidence type="ECO:0000256" key="3">
    <source>
        <dbReference type="ARBA" id="ARBA00022692"/>
    </source>
</evidence>
<evidence type="ECO:0000256" key="5">
    <source>
        <dbReference type="ARBA" id="ARBA00023237"/>
    </source>
</evidence>
<comment type="subcellular location">
    <subcellularLocation>
        <location evidence="1">Cell outer membrane</location>
    </subcellularLocation>
</comment>
<evidence type="ECO:0000256" key="8">
    <source>
        <dbReference type="SAM" id="SignalP"/>
    </source>
</evidence>
<keyword evidence="6" id="KW-0175">Coiled coil</keyword>